<dbReference type="Proteomes" id="UP000184501">
    <property type="component" value="Unassembled WGS sequence"/>
</dbReference>
<dbReference type="SUPFAM" id="SSF47413">
    <property type="entry name" value="lambda repressor-like DNA-binding domains"/>
    <property type="match status" value="1"/>
</dbReference>
<dbReference type="GO" id="GO:0003677">
    <property type="term" value="F:DNA binding"/>
    <property type="evidence" value="ECO:0007669"/>
    <property type="project" value="InterPro"/>
</dbReference>
<dbReference type="PROSITE" id="PS50943">
    <property type="entry name" value="HTH_CROC1"/>
    <property type="match status" value="1"/>
</dbReference>
<feature type="domain" description="HTH cro/C1-type" evidence="1">
    <location>
        <begin position="40"/>
        <end position="86"/>
    </location>
</feature>
<evidence type="ECO:0000259" key="1">
    <source>
        <dbReference type="PROSITE" id="PS50943"/>
    </source>
</evidence>
<dbReference type="InterPro" id="IPR001387">
    <property type="entry name" value="Cro/C1-type_HTH"/>
</dbReference>
<dbReference type="OrthoDB" id="3213425at2"/>
<dbReference type="RefSeq" id="WP_073489356.1">
    <property type="nucleotide sequence ID" value="NZ_FQVN01000014.1"/>
</dbReference>
<proteinExistence type="predicted"/>
<keyword evidence="3" id="KW-1185">Reference proteome</keyword>
<accession>A0A1M5MUV7</accession>
<protein>
    <recommendedName>
        <fullName evidence="1">HTH cro/C1-type domain-containing protein</fullName>
    </recommendedName>
</protein>
<gene>
    <name evidence="2" type="ORF">SAMN05444320_11447</name>
</gene>
<reference evidence="2 3" key="1">
    <citation type="submission" date="2016-11" db="EMBL/GenBank/DDBJ databases">
        <authorList>
            <person name="Jaros S."/>
            <person name="Januszkiewicz K."/>
            <person name="Wedrychowicz H."/>
        </authorList>
    </citation>
    <scope>NUCLEOTIDE SEQUENCE [LARGE SCALE GENOMIC DNA]</scope>
    <source>
        <strain evidence="2 3">DSM 44523</strain>
    </source>
</reference>
<dbReference type="SUPFAM" id="SSF48452">
    <property type="entry name" value="TPR-like"/>
    <property type="match status" value="1"/>
</dbReference>
<dbReference type="EMBL" id="FQVN01000014">
    <property type="protein sequence ID" value="SHG80679.1"/>
    <property type="molecule type" value="Genomic_DNA"/>
</dbReference>
<evidence type="ECO:0000313" key="2">
    <source>
        <dbReference type="EMBL" id="SHG80679.1"/>
    </source>
</evidence>
<sequence>MNVLPPGRPINPAVWDHPTMRVALARHDISEVYRLLGRTGVSQRQIAALTGQSQSEICDIVQGRQVQAYDLLVRIADGLSIPRGYMGLAFTDGATQRLATPDRASKDDVMERRTFLGIVSKIVMGAALTPTELDLLAVAPFHTPVPNRVGQTEITQLRALTKALRAYDAAHGGGSCRDAILAHTHWAGSLLNASCADDVRPALLSAVAEIKTLAGWSAHDLGLAAEARRYLTQAVRDTQEAGNAAHSAIVLYHLGRVPLDNGDGREALKLFQLGQISAQDSHSPAAVALLHANEAMAYAQLGDARQALTALRRAEDEYGHATDDDDWPEFLTFFDHSALRTSAARVHSRLGLTDHTHRQEAITRLFTALGEVPAERVRQRAFNLGWLATCVLADGDLTAGAEVGNQALAAVREVNSTRLLDALAPLQAQAEGHRQDSDLTQLAHDIRQLRLAA</sequence>
<dbReference type="InterPro" id="IPR011990">
    <property type="entry name" value="TPR-like_helical_dom_sf"/>
</dbReference>
<dbReference type="AlphaFoldDB" id="A0A1M5MUV7"/>
<dbReference type="InterPro" id="IPR010982">
    <property type="entry name" value="Lambda_DNA-bd_dom_sf"/>
</dbReference>
<dbReference type="STRING" id="2017.SAMN05444320_11447"/>
<evidence type="ECO:0000313" key="3">
    <source>
        <dbReference type="Proteomes" id="UP000184501"/>
    </source>
</evidence>
<organism evidence="2 3">
    <name type="scientific">Streptoalloteichus hindustanus</name>
    <dbReference type="NCBI Taxonomy" id="2017"/>
    <lineage>
        <taxon>Bacteria</taxon>
        <taxon>Bacillati</taxon>
        <taxon>Actinomycetota</taxon>
        <taxon>Actinomycetes</taxon>
        <taxon>Pseudonocardiales</taxon>
        <taxon>Pseudonocardiaceae</taxon>
        <taxon>Streptoalloteichus</taxon>
    </lineage>
</organism>
<dbReference type="CDD" id="cd00093">
    <property type="entry name" value="HTH_XRE"/>
    <property type="match status" value="1"/>
</dbReference>
<name>A0A1M5MUV7_STRHI</name>
<dbReference type="Gene3D" id="1.25.40.10">
    <property type="entry name" value="Tetratricopeptide repeat domain"/>
    <property type="match status" value="1"/>
</dbReference>